<evidence type="ECO:0000313" key="3">
    <source>
        <dbReference type="Proteomes" id="UP000516320"/>
    </source>
</evidence>
<keyword evidence="2" id="KW-0378">Hydrolase</keyword>
<dbReference type="GO" id="GO:0016787">
    <property type="term" value="F:hydrolase activity"/>
    <property type="evidence" value="ECO:0007669"/>
    <property type="project" value="UniProtKB-KW"/>
</dbReference>
<dbReference type="Gene3D" id="3.30.300.20">
    <property type="match status" value="1"/>
</dbReference>
<sequence length="377" mass="40696">MHSENVSVPSSSGTSMAGTIDFPDGKPLAWAMFAHCFTGSRHTPAASRVCRELTKFGIASLRFDFPGLGQSEGNFSETSFSSNVEDIKSASRWMSEHYGAPQLLIGHSLGGAASLRAATELPSLSAVATIGAPFDPAHAVLHFADRIKEVDDQGAVTVVLGGRDIQISREFLEDLAETSVESYLPRLRKPLLLLHSPTDQTVGIDNAQNIFRLTRYPKSLICLDKADHLCTRQGSAQRAAHLIGAWVAPYLKPDHQPEEVSHGAVARSSRGSKFADVIQSPYGTIHTDRTKAEGGKAQGHAVSDLLSAALAAQASQEVRAAARREKIPVDDVVVRVTPTEPGHFRREVTIVGDVDDKMRRTLTHQVAPLKIEVESAQ</sequence>
<dbReference type="RefSeq" id="WP_187975642.1">
    <property type="nucleotide sequence ID" value="NZ_CP046884.1"/>
</dbReference>
<dbReference type="InterPro" id="IPR029058">
    <property type="entry name" value="AB_hydrolase_fold"/>
</dbReference>
<dbReference type="Pfam" id="PF12146">
    <property type="entry name" value="Hydrolase_4"/>
    <property type="match status" value="1"/>
</dbReference>
<dbReference type="Proteomes" id="UP000516320">
    <property type="component" value="Chromosome"/>
</dbReference>
<dbReference type="KEGG" id="cpoy:GP475_05675"/>
<dbReference type="InterPro" id="IPR036102">
    <property type="entry name" value="OsmC/Ohrsf"/>
</dbReference>
<dbReference type="EMBL" id="CP046884">
    <property type="protein sequence ID" value="QNQ90187.1"/>
    <property type="molecule type" value="Genomic_DNA"/>
</dbReference>
<feature type="domain" description="Serine aminopeptidase S33" evidence="1">
    <location>
        <begin position="42"/>
        <end position="140"/>
    </location>
</feature>
<protein>
    <submittedName>
        <fullName evidence="2">Alpha/beta fold hydrolase</fullName>
    </submittedName>
</protein>
<dbReference type="Gene3D" id="3.40.50.1820">
    <property type="entry name" value="alpha/beta hydrolase"/>
    <property type="match status" value="1"/>
</dbReference>
<dbReference type="InterPro" id="IPR015946">
    <property type="entry name" value="KH_dom-like_a/b"/>
</dbReference>
<dbReference type="AlphaFoldDB" id="A0A7H0SNR2"/>
<organism evidence="2 3">
    <name type="scientific">Corynebacterium poyangense</name>
    <dbReference type="NCBI Taxonomy" id="2684405"/>
    <lineage>
        <taxon>Bacteria</taxon>
        <taxon>Bacillati</taxon>
        <taxon>Actinomycetota</taxon>
        <taxon>Actinomycetes</taxon>
        <taxon>Mycobacteriales</taxon>
        <taxon>Corynebacteriaceae</taxon>
        <taxon>Corynebacterium</taxon>
    </lineage>
</organism>
<proteinExistence type="predicted"/>
<gene>
    <name evidence="2" type="ORF">GP475_05675</name>
</gene>
<accession>A0A7H0SNR2</accession>
<keyword evidence="3" id="KW-1185">Reference proteome</keyword>
<evidence type="ECO:0000313" key="2">
    <source>
        <dbReference type="EMBL" id="QNQ90187.1"/>
    </source>
</evidence>
<reference evidence="2 3" key="1">
    <citation type="submission" date="2019-12" db="EMBL/GenBank/DDBJ databases">
        <title>Corynebacterium sp. nov., isolated from feces of the Anser Albifrons in China.</title>
        <authorList>
            <person name="Liu Q."/>
        </authorList>
    </citation>
    <scope>NUCLEOTIDE SEQUENCE [LARGE SCALE GENOMIC DNA]</scope>
    <source>
        <strain evidence="2 3">4H37-19</strain>
    </source>
</reference>
<dbReference type="SUPFAM" id="SSF82784">
    <property type="entry name" value="OsmC-like"/>
    <property type="match status" value="1"/>
</dbReference>
<name>A0A7H0SNR2_9CORY</name>
<dbReference type="InterPro" id="IPR022742">
    <property type="entry name" value="Hydrolase_4"/>
</dbReference>
<dbReference type="PANTHER" id="PTHR12277">
    <property type="entry name" value="ALPHA/BETA HYDROLASE DOMAIN-CONTAINING PROTEIN"/>
    <property type="match status" value="1"/>
</dbReference>
<evidence type="ECO:0000259" key="1">
    <source>
        <dbReference type="Pfam" id="PF12146"/>
    </source>
</evidence>
<dbReference type="SUPFAM" id="SSF53474">
    <property type="entry name" value="alpha/beta-Hydrolases"/>
    <property type="match status" value="1"/>
</dbReference>